<accession>U4LQJ0</accession>
<dbReference type="EMBL" id="HF936394">
    <property type="protein sequence ID" value="CCX34215.1"/>
    <property type="molecule type" value="Genomic_DNA"/>
</dbReference>
<proteinExistence type="predicted"/>
<sequence length="78" mass="8653">MSVPIYSRASINFLPSNDDVAVHISHTSTGTWIFIRTPTFNVFLPPLPWGSIHTGLTLGYSRPSSSVVTYRLHPDIPD</sequence>
<name>U4LQJ0_PYROM</name>
<reference evidence="1 2" key="1">
    <citation type="journal article" date="2013" name="PLoS Genet.">
        <title>The genome and development-dependent transcriptomes of Pyronema confluens: a window into fungal evolution.</title>
        <authorList>
            <person name="Traeger S."/>
            <person name="Altegoer F."/>
            <person name="Freitag M."/>
            <person name="Gabaldon T."/>
            <person name="Kempken F."/>
            <person name="Kumar A."/>
            <person name="Marcet-Houben M."/>
            <person name="Poggeler S."/>
            <person name="Stajich J.E."/>
            <person name="Nowrousian M."/>
        </authorList>
    </citation>
    <scope>NUCLEOTIDE SEQUENCE [LARGE SCALE GENOMIC DNA]</scope>
    <source>
        <strain evidence="2">CBS 100304</strain>
        <tissue evidence="1">Vegetative mycelium</tissue>
    </source>
</reference>
<protein>
    <submittedName>
        <fullName evidence="1">Uncharacterized protein</fullName>
    </submittedName>
</protein>
<dbReference type="AlphaFoldDB" id="U4LQJ0"/>
<dbReference type="Proteomes" id="UP000018144">
    <property type="component" value="Unassembled WGS sequence"/>
</dbReference>
<organism evidence="1 2">
    <name type="scientific">Pyronema omphalodes (strain CBS 100304)</name>
    <name type="common">Pyronema confluens</name>
    <dbReference type="NCBI Taxonomy" id="1076935"/>
    <lineage>
        <taxon>Eukaryota</taxon>
        <taxon>Fungi</taxon>
        <taxon>Dikarya</taxon>
        <taxon>Ascomycota</taxon>
        <taxon>Pezizomycotina</taxon>
        <taxon>Pezizomycetes</taxon>
        <taxon>Pezizales</taxon>
        <taxon>Pyronemataceae</taxon>
        <taxon>Pyronema</taxon>
    </lineage>
</organism>
<evidence type="ECO:0000313" key="1">
    <source>
        <dbReference type="EMBL" id="CCX34215.1"/>
    </source>
</evidence>
<gene>
    <name evidence="1" type="ORF">PCON_03029</name>
</gene>
<evidence type="ECO:0000313" key="2">
    <source>
        <dbReference type="Proteomes" id="UP000018144"/>
    </source>
</evidence>
<keyword evidence="2" id="KW-1185">Reference proteome</keyword>